<accession>A0AAD5QTG4</accession>
<dbReference type="SUPFAM" id="SSF54236">
    <property type="entry name" value="Ubiquitin-like"/>
    <property type="match status" value="1"/>
</dbReference>
<name>A0AAD5QTG4_PARTN</name>
<evidence type="ECO:0000313" key="2">
    <source>
        <dbReference type="Proteomes" id="UP001196413"/>
    </source>
</evidence>
<comment type="caution">
    <text evidence="1">The sequence shown here is derived from an EMBL/GenBank/DDBJ whole genome shotgun (WGS) entry which is preliminary data.</text>
</comment>
<dbReference type="Proteomes" id="UP001196413">
    <property type="component" value="Unassembled WGS sequence"/>
</dbReference>
<protein>
    <recommendedName>
        <fullName evidence="3">Ubiquitin-like domain-containing protein</fullName>
    </recommendedName>
</protein>
<dbReference type="CDD" id="cd17039">
    <property type="entry name" value="Ubl_ubiquitin_like"/>
    <property type="match status" value="1"/>
</dbReference>
<gene>
    <name evidence="1" type="ORF">KIN20_020358</name>
</gene>
<reference evidence="1" key="1">
    <citation type="submission" date="2021-06" db="EMBL/GenBank/DDBJ databases">
        <title>Parelaphostrongylus tenuis whole genome reference sequence.</title>
        <authorList>
            <person name="Garwood T.J."/>
            <person name="Larsen P.A."/>
            <person name="Fountain-Jones N.M."/>
            <person name="Garbe J.R."/>
            <person name="Macchietto M.G."/>
            <person name="Kania S.A."/>
            <person name="Gerhold R.W."/>
            <person name="Richards J.E."/>
            <person name="Wolf T.M."/>
        </authorList>
    </citation>
    <scope>NUCLEOTIDE SEQUENCE</scope>
    <source>
        <strain evidence="1">MNPRO001-30</strain>
        <tissue evidence="1">Meninges</tissue>
    </source>
</reference>
<proteinExistence type="predicted"/>
<dbReference type="InterPro" id="IPR029071">
    <property type="entry name" value="Ubiquitin-like_domsf"/>
</dbReference>
<evidence type="ECO:0008006" key="3">
    <source>
        <dbReference type="Google" id="ProtNLM"/>
    </source>
</evidence>
<sequence length="125" mass="14061">MNNFDNTIMIYLKNERGVAVPIHVNITDRIHVLLIEAATIRVLHRGSLHGKALYYKGRRLNEDDVIGDVGIKFYDTVRLQTIETSSAETKSPQAAGDDSIVAIDDGPIERHEIKNRPLPLDEIFP</sequence>
<keyword evidence="2" id="KW-1185">Reference proteome</keyword>
<evidence type="ECO:0000313" key="1">
    <source>
        <dbReference type="EMBL" id="KAJ1361165.1"/>
    </source>
</evidence>
<dbReference type="EMBL" id="JAHQIW010004126">
    <property type="protein sequence ID" value="KAJ1361165.1"/>
    <property type="molecule type" value="Genomic_DNA"/>
</dbReference>
<organism evidence="1 2">
    <name type="scientific">Parelaphostrongylus tenuis</name>
    <name type="common">Meningeal worm</name>
    <dbReference type="NCBI Taxonomy" id="148309"/>
    <lineage>
        <taxon>Eukaryota</taxon>
        <taxon>Metazoa</taxon>
        <taxon>Ecdysozoa</taxon>
        <taxon>Nematoda</taxon>
        <taxon>Chromadorea</taxon>
        <taxon>Rhabditida</taxon>
        <taxon>Rhabditina</taxon>
        <taxon>Rhabditomorpha</taxon>
        <taxon>Strongyloidea</taxon>
        <taxon>Metastrongylidae</taxon>
        <taxon>Parelaphostrongylus</taxon>
    </lineage>
</organism>
<dbReference type="AlphaFoldDB" id="A0AAD5QTG4"/>